<keyword evidence="3" id="KW-0159">Chromosome partition</keyword>
<dbReference type="KEGG" id="alim:106530852"/>
<dbReference type="GeneID" id="106530852"/>
<dbReference type="OrthoDB" id="10071381at2759"/>
<accession>A0A2I4CPV9</accession>
<evidence type="ECO:0000256" key="1">
    <source>
        <dbReference type="ARBA" id="ARBA00004123"/>
    </source>
</evidence>
<evidence type="ECO:0000256" key="3">
    <source>
        <dbReference type="ARBA" id="ARBA00022829"/>
    </source>
</evidence>
<feature type="compositionally biased region" description="Polar residues" evidence="5">
    <location>
        <begin position="362"/>
        <end position="371"/>
    </location>
</feature>
<dbReference type="PANTHER" id="PTHR12585:SF27">
    <property type="entry name" value="MEIOTIC RECOMBINATION PROTEIN REC8 HOMOLOG"/>
    <property type="match status" value="1"/>
</dbReference>
<organism evidence="8 9">
    <name type="scientific">Austrofundulus limnaeus</name>
    <name type="common">Annual killifish</name>
    <dbReference type="NCBI Taxonomy" id="52670"/>
    <lineage>
        <taxon>Eukaryota</taxon>
        <taxon>Metazoa</taxon>
        <taxon>Chordata</taxon>
        <taxon>Craniata</taxon>
        <taxon>Vertebrata</taxon>
        <taxon>Euteleostomi</taxon>
        <taxon>Actinopterygii</taxon>
        <taxon>Neopterygii</taxon>
        <taxon>Teleostei</taxon>
        <taxon>Neoteleostei</taxon>
        <taxon>Acanthomorphata</taxon>
        <taxon>Ovalentaria</taxon>
        <taxon>Atherinomorphae</taxon>
        <taxon>Cyprinodontiformes</taxon>
        <taxon>Rivulidae</taxon>
        <taxon>Austrofundulus</taxon>
    </lineage>
</organism>
<dbReference type="Proteomes" id="UP000192220">
    <property type="component" value="Unplaced"/>
</dbReference>
<feature type="compositionally biased region" description="Basic and acidic residues" evidence="5">
    <location>
        <begin position="181"/>
        <end position="193"/>
    </location>
</feature>
<dbReference type="Pfam" id="PF04825">
    <property type="entry name" value="Rad21_Rec8_N"/>
    <property type="match status" value="1"/>
</dbReference>
<sequence>MAQVPAPLPNQPNPRFSLYLSSQLQYGVVVVYHKQCGYLLEETQHIVNRLLRTKTGLQIDMAEADRMTFDLADGLNLMEEAEGAHDPFFGLMKSPQLPSPNKMQQVECISMGSEVLPFVELSLKEDGFVSPPASITMTEKEPVVLNAAECFEGDDLPEPTAADIDFLIDQPDQFHPAPEVEVDRKQSGDRTSDQEDMSSIRPLKETKLGTDWDSEWLLDQQDTGAAVEKTPPRQVLSSEVVVEQPAGSPSEEVVPPVRKRQPGRRGRQLVFADVTTQISDEAMQEQIRNPLIQTQELNKVLVDLKKLTMEASPAQLYGAPCCKSLTQVDLLSLWKQLASIDKLQRSEETPGGQDMEMPLNESGLQSSEGSTVSDLVLDRSKGDRSDLMIPVNRRSPQDIQPPMEPILEEPIDLPEAPSDMEDRNSWVTSTLQLRHEVTFGSVLPPEADRFTAAQKFHKLLELLTAKQLAAHQTEPYDDIIITPGGGLKMDD</sequence>
<protein>
    <submittedName>
        <fullName evidence="9">REC8 meiotic recombination protein b</fullName>
    </submittedName>
</protein>
<dbReference type="CTD" id="678633"/>
<dbReference type="GO" id="GO:0007059">
    <property type="term" value="P:chromosome segregation"/>
    <property type="evidence" value="ECO:0007669"/>
    <property type="project" value="UniProtKB-KW"/>
</dbReference>
<evidence type="ECO:0000256" key="4">
    <source>
        <dbReference type="ARBA" id="ARBA00023242"/>
    </source>
</evidence>
<feature type="domain" description="Rad21/Rec8-like protein N-terminal" evidence="7">
    <location>
        <begin position="12"/>
        <end position="64"/>
    </location>
</feature>
<keyword evidence="4" id="KW-0539">Nucleus</keyword>
<evidence type="ECO:0000313" key="9">
    <source>
        <dbReference type="RefSeq" id="XP_013882016.1"/>
    </source>
</evidence>
<reference evidence="9" key="1">
    <citation type="submission" date="2025-08" db="UniProtKB">
        <authorList>
            <consortium name="RefSeq"/>
        </authorList>
    </citation>
    <scope>IDENTIFICATION</scope>
    <source>
        <strain evidence="9">Quisiro</strain>
        <tissue evidence="9">Liver</tissue>
    </source>
</reference>
<dbReference type="GO" id="GO:0030893">
    <property type="term" value="C:meiotic cohesin complex"/>
    <property type="evidence" value="ECO:0007669"/>
    <property type="project" value="TreeGrafter"/>
</dbReference>
<evidence type="ECO:0000256" key="2">
    <source>
        <dbReference type="ARBA" id="ARBA00009870"/>
    </source>
</evidence>
<evidence type="ECO:0000259" key="6">
    <source>
        <dbReference type="Pfam" id="PF04824"/>
    </source>
</evidence>
<comment type="subcellular location">
    <subcellularLocation>
        <location evidence="1">Nucleus</location>
    </subcellularLocation>
</comment>
<dbReference type="InterPro" id="IPR006910">
    <property type="entry name" value="Rad21_Rec8_N"/>
</dbReference>
<evidence type="ECO:0000313" key="8">
    <source>
        <dbReference type="Proteomes" id="UP000192220"/>
    </source>
</evidence>
<dbReference type="AlphaFoldDB" id="A0A2I4CPV9"/>
<feature type="region of interest" description="Disordered" evidence="5">
    <location>
        <begin position="237"/>
        <end position="266"/>
    </location>
</feature>
<dbReference type="SUPFAM" id="SSF46785">
    <property type="entry name" value="Winged helix' DNA-binding domain"/>
    <property type="match status" value="1"/>
</dbReference>
<feature type="region of interest" description="Disordered" evidence="5">
    <location>
        <begin position="175"/>
        <end position="206"/>
    </location>
</feature>
<evidence type="ECO:0000259" key="7">
    <source>
        <dbReference type="Pfam" id="PF04825"/>
    </source>
</evidence>
<gene>
    <name evidence="9" type="primary">rec8b</name>
</gene>
<dbReference type="InterPro" id="IPR006909">
    <property type="entry name" value="Rad21/Rec8_C_eu"/>
</dbReference>
<dbReference type="GO" id="GO:0006302">
    <property type="term" value="P:double-strand break repair"/>
    <property type="evidence" value="ECO:0007669"/>
    <property type="project" value="TreeGrafter"/>
</dbReference>
<feature type="compositionally biased region" description="Basic residues" evidence="5">
    <location>
        <begin position="257"/>
        <end position="266"/>
    </location>
</feature>
<feature type="domain" description="Rad21/Rec8-like protein C-terminal eukaryotic" evidence="6">
    <location>
        <begin position="436"/>
        <end position="484"/>
    </location>
</feature>
<dbReference type="InterPro" id="IPR036390">
    <property type="entry name" value="WH_DNA-bd_sf"/>
</dbReference>
<dbReference type="Pfam" id="PF04824">
    <property type="entry name" value="Rad21_Rec8"/>
    <property type="match status" value="1"/>
</dbReference>
<feature type="region of interest" description="Disordered" evidence="5">
    <location>
        <begin position="344"/>
        <end position="371"/>
    </location>
</feature>
<dbReference type="PANTHER" id="PTHR12585">
    <property type="entry name" value="SCC1 / RAD21 FAMILY MEMBER"/>
    <property type="match status" value="1"/>
</dbReference>
<keyword evidence="8" id="KW-1185">Reference proteome</keyword>
<dbReference type="InterPro" id="IPR039781">
    <property type="entry name" value="Rad21/Rec8-like"/>
</dbReference>
<dbReference type="GO" id="GO:0003682">
    <property type="term" value="F:chromatin binding"/>
    <property type="evidence" value="ECO:0007669"/>
    <property type="project" value="TreeGrafter"/>
</dbReference>
<dbReference type="GO" id="GO:0051177">
    <property type="term" value="P:meiotic sister chromatid cohesion"/>
    <property type="evidence" value="ECO:0007669"/>
    <property type="project" value="TreeGrafter"/>
</dbReference>
<evidence type="ECO:0000256" key="5">
    <source>
        <dbReference type="SAM" id="MobiDB-lite"/>
    </source>
</evidence>
<name>A0A2I4CPV9_AUSLI</name>
<dbReference type="RefSeq" id="XP_013882016.1">
    <property type="nucleotide sequence ID" value="XM_014026562.1"/>
</dbReference>
<comment type="similarity">
    <text evidence="2">Belongs to the rad21 family.</text>
</comment>
<dbReference type="GO" id="GO:0005634">
    <property type="term" value="C:nucleus"/>
    <property type="evidence" value="ECO:0007669"/>
    <property type="project" value="UniProtKB-SubCell"/>
</dbReference>
<dbReference type="InParanoid" id="A0A2I4CPV9"/>
<proteinExistence type="inferred from homology"/>
<dbReference type="STRING" id="52670.A0A2I4CPV9"/>